<feature type="compositionally biased region" description="Pro residues" evidence="1">
    <location>
        <begin position="8"/>
        <end position="19"/>
    </location>
</feature>
<feature type="compositionally biased region" description="Polar residues" evidence="1">
    <location>
        <begin position="189"/>
        <end position="203"/>
    </location>
</feature>
<feature type="region of interest" description="Disordered" evidence="1">
    <location>
        <begin position="1"/>
        <end position="95"/>
    </location>
</feature>
<evidence type="ECO:0000313" key="3">
    <source>
        <dbReference type="Proteomes" id="UP001174997"/>
    </source>
</evidence>
<accession>A0AA39YLI0</accession>
<sequence length="484" mass="52548">MAAAAGAPLPPPPPGPFNWPKPDRVAFPPEEPETDEDDDEEDDDLDDEEEDDDLDDDEEDDDSDETGQDSDADNEDVPQRPLPVPDDWNTYDSDDDPYVKDLKCCFCPRGTKPVSRRNNLRRHQKTVHQRPDSSTKQYWAKRRAKRAAIAAQSKQQQAKRRQRKLARRAANPTKPVAIAPKQASLPSVGGSSRPATHSQNLTPDLNQHNAGQRLIAPAIMNQQAQNQAIPGPMAPLMRQGAAMEQMAHLDNIPLPNAIHLGNMWTGNINQAQQMMVLSPYGYPAAQAGYGQDYAGARIVVPNHVARESAETFSQPPILRSDAQIRDQLQQVGRESQPSGSNQPGLDNSAWYGINGLTSSVHGLGSTNSIQSHLGIPNQLWQPDGYGNGYSQGIIPGQDIGSGYGTGYGQSAGYRPSNMYGLNNPYGQGIGYDQNGGYSQGIVPGQNINHGYGTGHGQSAGYRPSNMHGLNNLYIQGIGYDQNGG</sequence>
<feature type="compositionally biased region" description="Basic residues" evidence="1">
    <location>
        <begin position="114"/>
        <end position="128"/>
    </location>
</feature>
<organism evidence="2 3">
    <name type="scientific">Cercophora samala</name>
    <dbReference type="NCBI Taxonomy" id="330535"/>
    <lineage>
        <taxon>Eukaryota</taxon>
        <taxon>Fungi</taxon>
        <taxon>Dikarya</taxon>
        <taxon>Ascomycota</taxon>
        <taxon>Pezizomycotina</taxon>
        <taxon>Sordariomycetes</taxon>
        <taxon>Sordariomycetidae</taxon>
        <taxon>Sordariales</taxon>
        <taxon>Lasiosphaeriaceae</taxon>
        <taxon>Cercophora</taxon>
    </lineage>
</organism>
<feature type="non-terminal residue" evidence="2">
    <location>
        <position position="484"/>
    </location>
</feature>
<dbReference type="Proteomes" id="UP001174997">
    <property type="component" value="Unassembled WGS sequence"/>
</dbReference>
<feature type="compositionally biased region" description="Basic residues" evidence="1">
    <location>
        <begin position="157"/>
        <end position="167"/>
    </location>
</feature>
<keyword evidence="3" id="KW-1185">Reference proteome</keyword>
<dbReference type="EMBL" id="JAULSY010000213">
    <property type="protein sequence ID" value="KAK0654564.1"/>
    <property type="molecule type" value="Genomic_DNA"/>
</dbReference>
<gene>
    <name evidence="2" type="ORF">QBC41DRAFT_196478</name>
</gene>
<dbReference type="AlphaFoldDB" id="A0AA39YLI0"/>
<feature type="region of interest" description="Disordered" evidence="1">
    <location>
        <begin position="113"/>
        <end position="138"/>
    </location>
</feature>
<evidence type="ECO:0000256" key="1">
    <source>
        <dbReference type="SAM" id="MobiDB-lite"/>
    </source>
</evidence>
<protein>
    <submittedName>
        <fullName evidence="2">Uncharacterized protein</fullName>
    </submittedName>
</protein>
<feature type="region of interest" description="Disordered" evidence="1">
    <location>
        <begin position="151"/>
        <end position="203"/>
    </location>
</feature>
<reference evidence="2" key="1">
    <citation type="submission" date="2023-06" db="EMBL/GenBank/DDBJ databases">
        <title>Genome-scale phylogeny and comparative genomics of the fungal order Sordariales.</title>
        <authorList>
            <consortium name="Lawrence Berkeley National Laboratory"/>
            <person name="Hensen N."/>
            <person name="Bonometti L."/>
            <person name="Westerberg I."/>
            <person name="Brannstrom I.O."/>
            <person name="Guillou S."/>
            <person name="Cros-Aarteil S."/>
            <person name="Calhoun S."/>
            <person name="Haridas S."/>
            <person name="Kuo A."/>
            <person name="Mondo S."/>
            <person name="Pangilinan J."/>
            <person name="Riley R."/>
            <person name="Labutti K."/>
            <person name="Andreopoulos B."/>
            <person name="Lipzen A."/>
            <person name="Chen C."/>
            <person name="Yanf M."/>
            <person name="Daum C."/>
            <person name="Ng V."/>
            <person name="Clum A."/>
            <person name="Steindorff A."/>
            <person name="Ohm R."/>
            <person name="Martin F."/>
            <person name="Silar P."/>
            <person name="Natvig D."/>
            <person name="Lalanne C."/>
            <person name="Gautier V."/>
            <person name="Ament-Velasquez S.L."/>
            <person name="Kruys A."/>
            <person name="Hutchinson M.I."/>
            <person name="Powell A.J."/>
            <person name="Barry K."/>
            <person name="Miller A.N."/>
            <person name="Grigoriev I.V."/>
            <person name="Debuchy R."/>
            <person name="Gladieux P."/>
            <person name="Thoren M.H."/>
            <person name="Johannesson H."/>
        </authorList>
    </citation>
    <scope>NUCLEOTIDE SEQUENCE</scope>
    <source>
        <strain evidence="2">CBS 307.81</strain>
    </source>
</reference>
<evidence type="ECO:0000313" key="2">
    <source>
        <dbReference type="EMBL" id="KAK0654564.1"/>
    </source>
</evidence>
<feature type="compositionally biased region" description="Acidic residues" evidence="1">
    <location>
        <begin position="30"/>
        <end position="76"/>
    </location>
</feature>
<name>A0AA39YLI0_9PEZI</name>
<comment type="caution">
    <text evidence="2">The sequence shown here is derived from an EMBL/GenBank/DDBJ whole genome shotgun (WGS) entry which is preliminary data.</text>
</comment>
<proteinExistence type="predicted"/>